<evidence type="ECO:0000313" key="3">
    <source>
        <dbReference type="Proteomes" id="UP000309340"/>
    </source>
</evidence>
<reference evidence="2 3" key="1">
    <citation type="submission" date="2017-03" db="EMBL/GenBank/DDBJ databases">
        <title>Genomes of endolithic fungi from Antarctica.</title>
        <authorList>
            <person name="Coleine C."/>
            <person name="Masonjones S."/>
            <person name="Stajich J.E."/>
        </authorList>
    </citation>
    <scope>NUCLEOTIDE SEQUENCE [LARGE SCALE GENOMIC DNA]</scope>
    <source>
        <strain evidence="2 3">CCFEE 5184</strain>
    </source>
</reference>
<accession>A0A4U0X881</accession>
<dbReference type="AlphaFoldDB" id="A0A4U0X881"/>
<evidence type="ECO:0000256" key="1">
    <source>
        <dbReference type="SAM" id="MobiDB-lite"/>
    </source>
</evidence>
<feature type="compositionally biased region" description="Polar residues" evidence="1">
    <location>
        <begin position="39"/>
        <end position="61"/>
    </location>
</feature>
<comment type="caution">
    <text evidence="2">The sequence shown here is derived from an EMBL/GenBank/DDBJ whole genome shotgun (WGS) entry which is preliminary data.</text>
</comment>
<proteinExistence type="predicted"/>
<evidence type="ECO:0000313" key="2">
    <source>
        <dbReference type="EMBL" id="TKA71997.1"/>
    </source>
</evidence>
<protein>
    <submittedName>
        <fullName evidence="2">Uncharacterized protein</fullName>
    </submittedName>
</protein>
<dbReference type="Proteomes" id="UP000309340">
    <property type="component" value="Unassembled WGS sequence"/>
</dbReference>
<organism evidence="2 3">
    <name type="scientific">Friedmanniomyces simplex</name>
    <dbReference type="NCBI Taxonomy" id="329884"/>
    <lineage>
        <taxon>Eukaryota</taxon>
        <taxon>Fungi</taxon>
        <taxon>Dikarya</taxon>
        <taxon>Ascomycota</taxon>
        <taxon>Pezizomycotina</taxon>
        <taxon>Dothideomycetes</taxon>
        <taxon>Dothideomycetidae</taxon>
        <taxon>Mycosphaerellales</taxon>
        <taxon>Teratosphaeriaceae</taxon>
        <taxon>Friedmanniomyces</taxon>
    </lineage>
</organism>
<feature type="region of interest" description="Disordered" evidence="1">
    <location>
        <begin position="22"/>
        <end position="139"/>
    </location>
</feature>
<dbReference type="OrthoDB" id="3913483at2759"/>
<name>A0A4U0X881_9PEZI</name>
<feature type="compositionally biased region" description="Polar residues" evidence="1">
    <location>
        <begin position="80"/>
        <end position="89"/>
    </location>
</feature>
<dbReference type="EMBL" id="NAJQ01000327">
    <property type="protein sequence ID" value="TKA71997.1"/>
    <property type="molecule type" value="Genomic_DNA"/>
</dbReference>
<keyword evidence="3" id="KW-1185">Reference proteome</keyword>
<feature type="compositionally biased region" description="Basic and acidic residues" evidence="1">
    <location>
        <begin position="126"/>
        <end position="139"/>
    </location>
</feature>
<gene>
    <name evidence="2" type="ORF">B0A55_07664</name>
</gene>
<sequence>MVMVIRGSFWTANRESKKEIIEERKANLPLPDQPPVASDFNSADGSATNVGSGGVSDTFSGGNDALRGPATGDSAARTDASVTGENTQGQGVGREAVEGGIPNDAVARGSKDKEGLNQTTGQDYGYPEKSDPADTSKMT</sequence>